<dbReference type="InterPro" id="IPR012338">
    <property type="entry name" value="Beta-lactam/transpept-like"/>
</dbReference>
<protein>
    <submittedName>
        <fullName evidence="20">Penicillin-binding protein 2A</fullName>
    </submittedName>
</protein>
<keyword evidence="11 17" id="KW-0472">Membrane</keyword>
<name>A0A2T0LE67_9BACL</name>
<feature type="transmembrane region" description="Helical" evidence="17">
    <location>
        <begin position="50"/>
        <end position="71"/>
    </location>
</feature>
<dbReference type="Pfam" id="PF00912">
    <property type="entry name" value="Transgly"/>
    <property type="match status" value="1"/>
</dbReference>
<dbReference type="InterPro" id="IPR050396">
    <property type="entry name" value="Glycosyltr_51/Transpeptidase"/>
</dbReference>
<gene>
    <name evidence="20" type="ORF">CLV97_11458</name>
</gene>
<evidence type="ECO:0000256" key="2">
    <source>
        <dbReference type="ARBA" id="ARBA00022645"/>
    </source>
</evidence>
<evidence type="ECO:0000256" key="5">
    <source>
        <dbReference type="ARBA" id="ARBA00022679"/>
    </source>
</evidence>
<keyword evidence="8" id="KW-0133">Cell shape</keyword>
<keyword evidence="1" id="KW-1003">Cell membrane</keyword>
<dbReference type="GO" id="GO:0009002">
    <property type="term" value="F:serine-type D-Ala-D-Ala carboxypeptidase activity"/>
    <property type="evidence" value="ECO:0007669"/>
    <property type="project" value="UniProtKB-EC"/>
</dbReference>
<evidence type="ECO:0000256" key="15">
    <source>
        <dbReference type="ARBA" id="ARBA00049902"/>
    </source>
</evidence>
<dbReference type="SUPFAM" id="SSF53955">
    <property type="entry name" value="Lysozyme-like"/>
    <property type="match status" value="1"/>
</dbReference>
<dbReference type="RefSeq" id="WP_106345374.1">
    <property type="nucleotide sequence ID" value="NZ_PVNE01000014.1"/>
</dbReference>
<dbReference type="InterPro" id="IPR023346">
    <property type="entry name" value="Lysozyme-like_dom_sf"/>
</dbReference>
<keyword evidence="13" id="KW-0961">Cell wall biogenesis/degradation</keyword>
<dbReference type="AlphaFoldDB" id="A0A2T0LE67"/>
<feature type="domain" description="Penicillin-binding protein transpeptidase" evidence="18">
    <location>
        <begin position="376"/>
        <end position="657"/>
    </location>
</feature>
<evidence type="ECO:0000256" key="6">
    <source>
        <dbReference type="ARBA" id="ARBA00022692"/>
    </source>
</evidence>
<evidence type="ECO:0000259" key="19">
    <source>
        <dbReference type="Pfam" id="PF00912"/>
    </source>
</evidence>
<dbReference type="GO" id="GO:0071555">
    <property type="term" value="P:cell wall organization"/>
    <property type="evidence" value="ECO:0007669"/>
    <property type="project" value="UniProtKB-KW"/>
</dbReference>
<evidence type="ECO:0000256" key="14">
    <source>
        <dbReference type="ARBA" id="ARBA00034000"/>
    </source>
</evidence>
<evidence type="ECO:0000256" key="11">
    <source>
        <dbReference type="ARBA" id="ARBA00023136"/>
    </source>
</evidence>
<feature type="compositionally biased region" description="Basic residues" evidence="16">
    <location>
        <begin position="27"/>
        <end position="40"/>
    </location>
</feature>
<dbReference type="GO" id="GO:0008658">
    <property type="term" value="F:penicillin binding"/>
    <property type="evidence" value="ECO:0007669"/>
    <property type="project" value="InterPro"/>
</dbReference>
<dbReference type="PANTHER" id="PTHR32282:SF32">
    <property type="entry name" value="PENICILLIN-BINDING PROTEIN 2A"/>
    <property type="match status" value="1"/>
</dbReference>
<dbReference type="Gene3D" id="1.10.3810.10">
    <property type="entry name" value="Biosynthetic peptidoglycan transglycosylase-like"/>
    <property type="match status" value="1"/>
</dbReference>
<dbReference type="InterPro" id="IPR001264">
    <property type="entry name" value="Glyco_trans_51"/>
</dbReference>
<evidence type="ECO:0000256" key="9">
    <source>
        <dbReference type="ARBA" id="ARBA00022984"/>
    </source>
</evidence>
<comment type="catalytic activity">
    <reaction evidence="14">
        <text>Preferential cleavage: (Ac)2-L-Lys-D-Ala-|-D-Ala. Also transpeptidation of peptidyl-alanyl moieties that are N-acyl substituents of D-alanine.</text>
        <dbReference type="EC" id="3.4.16.4"/>
    </reaction>
</comment>
<evidence type="ECO:0000313" key="20">
    <source>
        <dbReference type="EMBL" id="PRX40370.1"/>
    </source>
</evidence>
<evidence type="ECO:0000256" key="3">
    <source>
        <dbReference type="ARBA" id="ARBA00022670"/>
    </source>
</evidence>
<dbReference type="InterPro" id="IPR036950">
    <property type="entry name" value="PBP_transglycosylase"/>
</dbReference>
<dbReference type="EMBL" id="PVNE01000014">
    <property type="protein sequence ID" value="PRX40370.1"/>
    <property type="molecule type" value="Genomic_DNA"/>
</dbReference>
<dbReference type="GO" id="GO:0009252">
    <property type="term" value="P:peptidoglycan biosynthetic process"/>
    <property type="evidence" value="ECO:0007669"/>
    <property type="project" value="UniProtKB-KW"/>
</dbReference>
<dbReference type="GO" id="GO:0008955">
    <property type="term" value="F:peptidoglycan glycosyltransferase activity"/>
    <property type="evidence" value="ECO:0007669"/>
    <property type="project" value="UniProtKB-EC"/>
</dbReference>
<keyword evidence="5" id="KW-0808">Transferase</keyword>
<evidence type="ECO:0000256" key="8">
    <source>
        <dbReference type="ARBA" id="ARBA00022960"/>
    </source>
</evidence>
<feature type="region of interest" description="Disordered" evidence="16">
    <location>
        <begin position="769"/>
        <end position="858"/>
    </location>
</feature>
<evidence type="ECO:0000256" key="13">
    <source>
        <dbReference type="ARBA" id="ARBA00023316"/>
    </source>
</evidence>
<dbReference type="InterPro" id="IPR001460">
    <property type="entry name" value="PCN-bd_Tpept"/>
</dbReference>
<keyword evidence="7" id="KW-0378">Hydrolase</keyword>
<keyword evidence="10 17" id="KW-1133">Transmembrane helix</keyword>
<dbReference type="GO" id="GO:0030288">
    <property type="term" value="C:outer membrane-bounded periplasmic space"/>
    <property type="evidence" value="ECO:0007669"/>
    <property type="project" value="TreeGrafter"/>
</dbReference>
<dbReference type="Gene3D" id="3.40.710.10">
    <property type="entry name" value="DD-peptidase/beta-lactamase superfamily"/>
    <property type="match status" value="1"/>
</dbReference>
<keyword evidence="6 17" id="KW-0812">Transmembrane</keyword>
<keyword evidence="2" id="KW-0121">Carboxypeptidase</keyword>
<comment type="caution">
    <text evidence="20">The sequence shown here is derived from an EMBL/GenBank/DDBJ whole genome shotgun (WGS) entry which is preliminary data.</text>
</comment>
<feature type="domain" description="Glycosyl transferase family 51" evidence="19">
    <location>
        <begin position="95"/>
        <end position="275"/>
    </location>
</feature>
<dbReference type="InterPro" id="IPR013783">
    <property type="entry name" value="Ig-like_fold"/>
</dbReference>
<proteinExistence type="predicted"/>
<feature type="compositionally biased region" description="Gly residues" evidence="16">
    <location>
        <begin position="839"/>
        <end position="858"/>
    </location>
</feature>
<evidence type="ECO:0000256" key="17">
    <source>
        <dbReference type="SAM" id="Phobius"/>
    </source>
</evidence>
<dbReference type="Gene3D" id="2.60.40.10">
    <property type="entry name" value="Immunoglobulins"/>
    <property type="match status" value="1"/>
</dbReference>
<evidence type="ECO:0000256" key="16">
    <source>
        <dbReference type="SAM" id="MobiDB-lite"/>
    </source>
</evidence>
<dbReference type="GO" id="GO:0006508">
    <property type="term" value="P:proteolysis"/>
    <property type="evidence" value="ECO:0007669"/>
    <property type="project" value="UniProtKB-KW"/>
</dbReference>
<evidence type="ECO:0000259" key="18">
    <source>
        <dbReference type="Pfam" id="PF00905"/>
    </source>
</evidence>
<accession>A0A2T0LE67</accession>
<keyword evidence="21" id="KW-1185">Reference proteome</keyword>
<feature type="compositionally biased region" description="Basic and acidic residues" evidence="16">
    <location>
        <begin position="821"/>
        <end position="831"/>
    </location>
</feature>
<dbReference type="OrthoDB" id="9766909at2"/>
<keyword evidence="3" id="KW-0645">Protease</keyword>
<organism evidence="20 21">
    <name type="scientific">Planifilum fimeticola</name>
    <dbReference type="NCBI Taxonomy" id="201975"/>
    <lineage>
        <taxon>Bacteria</taxon>
        <taxon>Bacillati</taxon>
        <taxon>Bacillota</taxon>
        <taxon>Bacilli</taxon>
        <taxon>Bacillales</taxon>
        <taxon>Thermoactinomycetaceae</taxon>
        <taxon>Planifilum</taxon>
    </lineage>
</organism>
<feature type="compositionally biased region" description="Low complexity" evidence="16">
    <location>
        <begin position="791"/>
        <end position="805"/>
    </location>
</feature>
<evidence type="ECO:0000256" key="4">
    <source>
        <dbReference type="ARBA" id="ARBA00022676"/>
    </source>
</evidence>
<keyword evidence="9" id="KW-0573">Peptidoglycan synthesis</keyword>
<keyword evidence="12" id="KW-0511">Multifunctional enzyme</keyword>
<evidence type="ECO:0000256" key="1">
    <source>
        <dbReference type="ARBA" id="ARBA00022475"/>
    </source>
</evidence>
<feature type="region of interest" description="Disordered" evidence="16">
    <location>
        <begin position="1"/>
        <end position="40"/>
    </location>
</feature>
<dbReference type="PANTHER" id="PTHR32282">
    <property type="entry name" value="BINDING PROTEIN TRANSPEPTIDASE, PUTATIVE-RELATED"/>
    <property type="match status" value="1"/>
</dbReference>
<dbReference type="GO" id="GO:0008360">
    <property type="term" value="P:regulation of cell shape"/>
    <property type="evidence" value="ECO:0007669"/>
    <property type="project" value="UniProtKB-KW"/>
</dbReference>
<comment type="catalytic activity">
    <reaction evidence="15">
        <text>[GlcNAc-(1-&gt;4)-Mur2Ac(oyl-L-Ala-gamma-D-Glu-L-Lys-D-Ala-D-Ala)](n)-di-trans,octa-cis-undecaprenyl diphosphate + beta-D-GlcNAc-(1-&gt;4)-Mur2Ac(oyl-L-Ala-gamma-D-Glu-L-Lys-D-Ala-D-Ala)-di-trans,octa-cis-undecaprenyl diphosphate = [GlcNAc-(1-&gt;4)-Mur2Ac(oyl-L-Ala-gamma-D-Glu-L-Lys-D-Ala-D-Ala)](n+1)-di-trans,octa-cis-undecaprenyl diphosphate + di-trans,octa-cis-undecaprenyl diphosphate + H(+)</text>
        <dbReference type="Rhea" id="RHEA:23708"/>
        <dbReference type="Rhea" id="RHEA-COMP:9602"/>
        <dbReference type="Rhea" id="RHEA-COMP:9603"/>
        <dbReference type="ChEBI" id="CHEBI:15378"/>
        <dbReference type="ChEBI" id="CHEBI:58405"/>
        <dbReference type="ChEBI" id="CHEBI:60033"/>
        <dbReference type="ChEBI" id="CHEBI:78435"/>
        <dbReference type="EC" id="2.4.99.28"/>
    </reaction>
</comment>
<keyword evidence="4" id="KW-0328">Glycosyltransferase</keyword>
<dbReference type="Proteomes" id="UP000237797">
    <property type="component" value="Unassembled WGS sequence"/>
</dbReference>
<sequence length="858" mass="95018">MDDYRRREDPFSLPPRGEKHGSLPSRKERHGSRSTRSKGGNKRRFFTKKWFFLVIITSLLLIVGGCSTVVMSAGTVDLEKMEDMKYASAIYDQEGKLIGRVGGNNREPITMEELKKHNPALVNAFVKVEDARFYKHNGVDYYALMRAVVKNIVKLGAAEGGGTITMQVARNAILEDRDKNIKRKLKEIGAALNLERKYSKDQILETYLNYIYFGNNVRGVKMAAKIYFNKDISKETLKPHEVALLAGLPKAPEGYNPFRNPEGAKNRRNTVLAIMARGKDEDGLDPIISKEEVSKYQQMDLGVKEEYLEAHLKNNEFEAYKAYVIDEAKRNYDLSDEELTDGGLKIYTALNPKAQKIVDEALKDDATYQGHDNLDGGATILKADTGEIVAIGGGRHYKPGSMIRSAEKKGHQPGSSIKPLTVYAPAMELNEDINEYSKIPDEKFSINGWTPQNYTRRYYGDVELSYVVENSLNASTAWLLHNKVKLPNAFNFAQKAGLKLHPEDQAYAAMALGGLTEGASTVEMAQAYTVFPNNGKAMRAHAIRKIEQADGTEVAMTEEAREALQPVEVFKPKTAYYMTRMLKKVVEKGTGTKARLKDGRPVAGKTGTTQEYKDSWFVGYTPDYVMAATIYNLSGDKDKRVQLSGGSTAAPLFSKVMSEFLAGTPARDFEKPPGVEEPKPPFELKPVTDLKGSFNREAGVIQLRWTDYDDRVKYRVERSEDGANWRPLGETAEGAFTDNQIEVPQPGDPLSGIFGGRTYHYRVIAIDTETNEEAQPSNVVSVQVKPRQEPPGDQQGDQPGDPQGDQGHDRGPGGFLGGDQGGRDGGDRRGDPPNPPGGDQQGDQGGGDQGGRDTGWPW</sequence>
<evidence type="ECO:0000256" key="10">
    <source>
        <dbReference type="ARBA" id="ARBA00022989"/>
    </source>
</evidence>
<evidence type="ECO:0000313" key="21">
    <source>
        <dbReference type="Proteomes" id="UP000237797"/>
    </source>
</evidence>
<reference evidence="20 21" key="1">
    <citation type="submission" date="2018-03" db="EMBL/GenBank/DDBJ databases">
        <title>Genomic Encyclopedia of Archaeal and Bacterial Type Strains, Phase II (KMG-II): from individual species to whole genera.</title>
        <authorList>
            <person name="Goeker M."/>
        </authorList>
    </citation>
    <scope>NUCLEOTIDE SEQUENCE [LARGE SCALE GENOMIC DNA]</scope>
    <source>
        <strain evidence="20 21">DSM 44946</strain>
    </source>
</reference>
<dbReference type="SUPFAM" id="SSF56601">
    <property type="entry name" value="beta-lactamase/transpeptidase-like"/>
    <property type="match status" value="1"/>
</dbReference>
<feature type="compositionally biased region" description="Basic and acidic residues" evidence="16">
    <location>
        <begin position="1"/>
        <end position="21"/>
    </location>
</feature>
<dbReference type="Pfam" id="PF00905">
    <property type="entry name" value="Transpeptidase"/>
    <property type="match status" value="1"/>
</dbReference>
<evidence type="ECO:0000256" key="7">
    <source>
        <dbReference type="ARBA" id="ARBA00022801"/>
    </source>
</evidence>
<evidence type="ECO:0000256" key="12">
    <source>
        <dbReference type="ARBA" id="ARBA00023268"/>
    </source>
</evidence>